<proteinExistence type="predicted"/>
<organism evidence="2 3">
    <name type="scientific">Paramecium pentaurelia</name>
    <dbReference type="NCBI Taxonomy" id="43138"/>
    <lineage>
        <taxon>Eukaryota</taxon>
        <taxon>Sar</taxon>
        <taxon>Alveolata</taxon>
        <taxon>Ciliophora</taxon>
        <taxon>Intramacronucleata</taxon>
        <taxon>Oligohymenophorea</taxon>
        <taxon>Peniculida</taxon>
        <taxon>Parameciidae</taxon>
        <taxon>Paramecium</taxon>
    </lineage>
</organism>
<gene>
    <name evidence="2" type="ORF">PPENT_87.1.T0030447</name>
</gene>
<accession>A0A8S1S6X1</accession>
<dbReference type="PROSITE" id="PS51221">
    <property type="entry name" value="TTL"/>
    <property type="match status" value="1"/>
</dbReference>
<keyword evidence="1" id="KW-0175">Coiled coil</keyword>
<dbReference type="Pfam" id="PF03133">
    <property type="entry name" value="TTL"/>
    <property type="match status" value="2"/>
</dbReference>
<keyword evidence="3" id="KW-1185">Reference proteome</keyword>
<reference evidence="2" key="1">
    <citation type="submission" date="2021-01" db="EMBL/GenBank/DDBJ databases">
        <authorList>
            <consortium name="Genoscope - CEA"/>
            <person name="William W."/>
        </authorList>
    </citation>
    <scope>NUCLEOTIDE SEQUENCE</scope>
</reference>
<dbReference type="EMBL" id="CAJJDO010000003">
    <property type="protein sequence ID" value="CAD8134704.1"/>
    <property type="molecule type" value="Genomic_DNA"/>
</dbReference>
<dbReference type="OrthoDB" id="290395at2759"/>
<dbReference type="PANTHER" id="PTHR46069:SF1">
    <property type="entry name" value="CHROMOSOME UNDETERMINED SCAFFOLD_125, WHOLE GENOME SHOTGUN SEQUENCE"/>
    <property type="match status" value="1"/>
</dbReference>
<evidence type="ECO:0000313" key="3">
    <source>
        <dbReference type="Proteomes" id="UP000689195"/>
    </source>
</evidence>
<name>A0A8S1S6X1_9CILI</name>
<comment type="caution">
    <text evidence="2">The sequence shown here is derived from an EMBL/GenBank/DDBJ whole genome shotgun (WGS) entry which is preliminary data.</text>
</comment>
<feature type="coiled-coil region" evidence="1">
    <location>
        <begin position="106"/>
        <end position="133"/>
    </location>
</feature>
<dbReference type="InterPro" id="IPR004344">
    <property type="entry name" value="TTL/TTLL_fam"/>
</dbReference>
<dbReference type="Proteomes" id="UP000689195">
    <property type="component" value="Unassembled WGS sequence"/>
</dbReference>
<evidence type="ECO:0000256" key="1">
    <source>
        <dbReference type="SAM" id="Coils"/>
    </source>
</evidence>
<protein>
    <recommendedName>
        <fullName evidence="4">Tubulin-tyrosine ligase family protein</fullName>
    </recommendedName>
</protein>
<evidence type="ECO:0008006" key="4">
    <source>
        <dbReference type="Google" id="ProtNLM"/>
    </source>
</evidence>
<sequence>MNREDLAIFPYTPQFQTIYNPTLVHPMSAFVSRSSYRNNQLQRNKLNRFNVEHYYSKRQHDQRHISLPRALQAVQKSQIEQQRRQSYYKEATISIVYPDSKHEDSIVSKIDKFQNLQNNLQSLQMDLVEEKKTNINDLKKSYSKFKDSTKTKTLLSTILRGFQYKQNDVDKDNLIQIMGLQIKTSKLQEQQSIRTKAYSLEKEREQLKTQIEKRECTTRSVQKRRESPCNKIKNVSQQNMKINQNFRFSLNDYSSLSRDQLFQIKLLSYHHFLFVVSTQCNFYVVPSNNLIELKFKVGKGNNSLLIKETFKQRWWWTLNQEADNKELNFIWTQIKVPQFMNLQEWSKESILTRQKSLSTTSTELKRIKKLQSPKSQKKTSRFGQFDDPLQKLMNDQDVNELKNIDKSIQDFLKYAEKKEFKIIDNINKIHNHIERNYHLGNKKAMFHNMKKFYELTKQDLFQHLPVTFHVSGIKDKSYQQFLEYYKEKKGNGIWIVKPGEFTNRGNGIIVCQNLNEIHRIVSKRQNHPNGKPFTYLIQKYIEKPFLYNKRKFDIRCYFLITQLNNIIRAYWYEEGYLRTSSEEFDIQDVSNYRRLYFINKYLNLFNFRINQINYQNYLYLQYVHLTNDAIQKYSQAYGKYENGNKLSFAEFQRYLDKWHNNDHFDFYKDLYPQLKMITLNAIKSVYHKIEPFKKNYNFEIFGLDFMIDEKFKPYLIEINTNPCLELSSPLLGRIIPAMVENAFRLSIDTIVPPPESSAWPPNKKHLLFYDNLLENNRFQLLFDEKDDGLELKNLYSNQINDDQIDEMNEEEEEYKSDDD</sequence>
<dbReference type="PANTHER" id="PTHR46069">
    <property type="entry name" value="TUBULIN TYROSINE LIGASE"/>
    <property type="match status" value="1"/>
</dbReference>
<evidence type="ECO:0000313" key="2">
    <source>
        <dbReference type="EMBL" id="CAD8134704.1"/>
    </source>
</evidence>
<dbReference type="AlphaFoldDB" id="A0A8S1S6X1"/>